<sequence length="300" mass="33042">MPYQHNLTINNNDNENQQLGVENEYNSTVINDEQLIPLPITHPLGAYDRQYDTEINETQPVFSESTCPYDTLVYRDAEGEGRTAHPTDEPVIFSSTTIIVELTDARYINAYGDDIRVDDLPYILPVFNNENNNFNPPNTQNGFIDPDIDNGYNLSVDATDNLTWIMDPVRSVESQDNIPSSGTGADDCTSRYESGFDGDDKVEISNDDPNTGADLLVNGGVHTNVQDNSLSNGENLVHEQATTTGTSSNEAREFRENVNAPTEGDADPDITSALHLPNIFVPKSSNDIPSSDESEEESVC</sequence>
<dbReference type="Proteomes" id="UP000663844">
    <property type="component" value="Unassembled WGS sequence"/>
</dbReference>
<accession>A0A815NST8</accession>
<evidence type="ECO:0000313" key="4">
    <source>
        <dbReference type="EMBL" id="CAF3759029.1"/>
    </source>
</evidence>
<organism evidence="2 6">
    <name type="scientific">Adineta steineri</name>
    <dbReference type="NCBI Taxonomy" id="433720"/>
    <lineage>
        <taxon>Eukaryota</taxon>
        <taxon>Metazoa</taxon>
        <taxon>Spiralia</taxon>
        <taxon>Gnathifera</taxon>
        <taxon>Rotifera</taxon>
        <taxon>Eurotatoria</taxon>
        <taxon>Bdelloidea</taxon>
        <taxon>Adinetida</taxon>
        <taxon>Adinetidae</taxon>
        <taxon>Adineta</taxon>
    </lineage>
</organism>
<evidence type="ECO:0000313" key="2">
    <source>
        <dbReference type="EMBL" id="CAF1437875.1"/>
    </source>
</evidence>
<gene>
    <name evidence="3" type="ORF">JYZ213_LOCUS40614</name>
    <name evidence="5" type="ORF">OKA104_LOCUS22691</name>
    <name evidence="4" type="ORF">OXD698_LOCUS15906</name>
    <name evidence="2" type="ORF">VCS650_LOCUS38698</name>
</gene>
<dbReference type="Proteomes" id="UP000663891">
    <property type="component" value="Unassembled WGS sequence"/>
</dbReference>
<dbReference type="Proteomes" id="UP000663881">
    <property type="component" value="Unassembled WGS sequence"/>
</dbReference>
<dbReference type="EMBL" id="CAJOAZ010001066">
    <property type="protein sequence ID" value="CAF3759029.1"/>
    <property type="molecule type" value="Genomic_DNA"/>
</dbReference>
<feature type="region of interest" description="Disordered" evidence="1">
    <location>
        <begin position="173"/>
        <end position="212"/>
    </location>
</feature>
<proteinExistence type="predicted"/>
<name>A0A815NST8_9BILA</name>
<evidence type="ECO:0000313" key="6">
    <source>
        <dbReference type="Proteomes" id="UP000663891"/>
    </source>
</evidence>
<comment type="caution">
    <text evidence="2">The sequence shown here is derived from an EMBL/GenBank/DDBJ whole genome shotgun (WGS) entry which is preliminary data.</text>
</comment>
<dbReference type="EMBL" id="CAJNOG010001508">
    <property type="protein sequence ID" value="CAF1449739.1"/>
    <property type="molecule type" value="Genomic_DNA"/>
</dbReference>
<feature type="region of interest" description="Disordered" evidence="1">
    <location>
        <begin position="277"/>
        <end position="300"/>
    </location>
</feature>
<dbReference type="EMBL" id="CAJOAY010001670">
    <property type="protein sequence ID" value="CAF3872686.1"/>
    <property type="molecule type" value="Genomic_DNA"/>
</dbReference>
<reference evidence="2" key="1">
    <citation type="submission" date="2021-02" db="EMBL/GenBank/DDBJ databases">
        <authorList>
            <person name="Nowell W R."/>
        </authorList>
    </citation>
    <scope>NUCLEOTIDE SEQUENCE</scope>
</reference>
<evidence type="ECO:0000313" key="3">
    <source>
        <dbReference type="EMBL" id="CAF1449739.1"/>
    </source>
</evidence>
<protein>
    <submittedName>
        <fullName evidence="2">Uncharacterized protein</fullName>
    </submittedName>
</protein>
<evidence type="ECO:0000313" key="5">
    <source>
        <dbReference type="EMBL" id="CAF3872686.1"/>
    </source>
</evidence>
<feature type="compositionally biased region" description="Polar residues" evidence="1">
    <location>
        <begin position="173"/>
        <end position="183"/>
    </location>
</feature>
<dbReference type="EMBL" id="CAJNON010001186">
    <property type="protein sequence ID" value="CAF1437875.1"/>
    <property type="molecule type" value="Genomic_DNA"/>
</dbReference>
<dbReference type="AlphaFoldDB" id="A0A815NST8"/>
<dbReference type="Proteomes" id="UP000663845">
    <property type="component" value="Unassembled WGS sequence"/>
</dbReference>
<dbReference type="OrthoDB" id="10108231at2759"/>
<feature type="compositionally biased region" description="Acidic residues" evidence="1">
    <location>
        <begin position="290"/>
        <end position="300"/>
    </location>
</feature>
<evidence type="ECO:0000256" key="1">
    <source>
        <dbReference type="SAM" id="MobiDB-lite"/>
    </source>
</evidence>